<dbReference type="AlphaFoldDB" id="A0A1Y1ZFR7"/>
<dbReference type="EMBL" id="MCOG01000420">
    <property type="protein sequence ID" value="ORY08561.1"/>
    <property type="molecule type" value="Genomic_DNA"/>
</dbReference>
<name>A0A1Y1ZFR7_9FUNG</name>
<evidence type="ECO:0000313" key="1">
    <source>
        <dbReference type="EMBL" id="ORY08561.1"/>
    </source>
</evidence>
<dbReference type="EMBL" id="MCOG01000413">
    <property type="protein sequence ID" value="ORY09039.1"/>
    <property type="molecule type" value="Genomic_DNA"/>
</dbReference>
<evidence type="ECO:0000313" key="2">
    <source>
        <dbReference type="EMBL" id="ORY09039.1"/>
    </source>
</evidence>
<protein>
    <submittedName>
        <fullName evidence="2">Uncharacterized protein</fullName>
    </submittedName>
</protein>
<proteinExistence type="predicted"/>
<accession>A0A1Y1ZFR7</accession>
<gene>
    <name evidence="5" type="ORF">LY90DRAFT_704911</name>
    <name evidence="4" type="ORF">LY90DRAFT_706305</name>
    <name evidence="3" type="ORF">LY90DRAFT_706940</name>
    <name evidence="2" type="ORF">LY90DRAFT_709014</name>
    <name evidence="1" type="ORF">LY90DRAFT_709081</name>
</gene>
<evidence type="ECO:0000313" key="6">
    <source>
        <dbReference type="Proteomes" id="UP000193920"/>
    </source>
</evidence>
<keyword evidence="6" id="KW-1185">Reference proteome</keyword>
<dbReference type="Proteomes" id="UP000193920">
    <property type="component" value="Unassembled WGS sequence"/>
</dbReference>
<comment type="caution">
    <text evidence="2">The sequence shown here is derived from an EMBL/GenBank/DDBJ whole genome shotgun (WGS) entry which is preliminary data.</text>
</comment>
<organism evidence="2 6">
    <name type="scientific">Neocallimastix californiae</name>
    <dbReference type="NCBI Taxonomy" id="1754190"/>
    <lineage>
        <taxon>Eukaryota</taxon>
        <taxon>Fungi</taxon>
        <taxon>Fungi incertae sedis</taxon>
        <taxon>Chytridiomycota</taxon>
        <taxon>Chytridiomycota incertae sedis</taxon>
        <taxon>Neocallimastigomycetes</taxon>
        <taxon>Neocallimastigales</taxon>
        <taxon>Neocallimastigaceae</taxon>
        <taxon>Neocallimastix</taxon>
    </lineage>
</organism>
<evidence type="ECO:0000313" key="5">
    <source>
        <dbReference type="EMBL" id="ORY36037.1"/>
    </source>
</evidence>
<sequence>MVHVSTWNKILMFSKPLKILQFHVYQEIYIDLQRDSPKESPPYNNQKDLLIIKHVD</sequence>
<evidence type="ECO:0000313" key="3">
    <source>
        <dbReference type="EMBL" id="ORY23097.1"/>
    </source>
</evidence>
<dbReference type="EMBL" id="MCOG01000151">
    <property type="protein sequence ID" value="ORY36037.1"/>
    <property type="molecule type" value="Genomic_DNA"/>
</dbReference>
<dbReference type="EMBL" id="MCOG01000238">
    <property type="protein sequence ID" value="ORY23097.1"/>
    <property type="molecule type" value="Genomic_DNA"/>
</dbReference>
<dbReference type="EMBL" id="MCOG01000211">
    <property type="protein sequence ID" value="ORY25506.1"/>
    <property type="molecule type" value="Genomic_DNA"/>
</dbReference>
<reference evidence="2 6" key="1">
    <citation type="submission" date="2016-08" db="EMBL/GenBank/DDBJ databases">
        <title>A Parts List for Fungal Cellulosomes Revealed by Comparative Genomics.</title>
        <authorList>
            <consortium name="DOE Joint Genome Institute"/>
            <person name="Haitjema C.H."/>
            <person name="Gilmore S.P."/>
            <person name="Henske J.K."/>
            <person name="Solomon K.V."/>
            <person name="De Groot R."/>
            <person name="Kuo A."/>
            <person name="Mondo S.J."/>
            <person name="Salamov A.A."/>
            <person name="Labutti K."/>
            <person name="Zhao Z."/>
            <person name="Chiniquy J."/>
            <person name="Barry K."/>
            <person name="Brewer H.M."/>
            <person name="Purvine S.O."/>
            <person name="Wright A.T."/>
            <person name="Boxma B."/>
            <person name="Van Alen T."/>
            <person name="Hackstein J.H."/>
            <person name="Baker S.E."/>
            <person name="Grigoriev I.V."/>
            <person name="O'Malley M.A."/>
        </authorList>
    </citation>
    <scope>NUCLEOTIDE SEQUENCE [LARGE SCALE GENOMIC DNA]</scope>
    <source>
        <strain evidence="2 6">G1</strain>
    </source>
</reference>
<evidence type="ECO:0000313" key="4">
    <source>
        <dbReference type="EMBL" id="ORY25506.1"/>
    </source>
</evidence>